<evidence type="ECO:0000256" key="5">
    <source>
        <dbReference type="SAM" id="Coils"/>
    </source>
</evidence>
<keyword evidence="9" id="KW-1185">Reference proteome</keyword>
<sequence>MNQPSASGSARFAHIFVGDSEMAQRMRCHDWEATPLGSPEFWPDTLKVALRILLTSRFEMWLGWGPDIAFFYNDAYRPTLGAKHPHALGRPTAQVWAEIWDQVKDRMHAVYERAESTWDNSLMLLLDRAGYLEETYHTFSYSPLHGDNGQVGGLFCAVSEDTGRVLSERRLRLLRELGAALSAVNSRLEVLDTSCELMGRAQRDLPFSLVYLYDASGAAHLACNAGIERGHRLAPAMLEPQSQGPWQLDRLQAGEASFTVPLELADDVPAGDWDTQPRAAFVVALPAQGGARTAGFMVCAANPHRPMHDGEAMAFVQLLAGQIASRLAGVEVLEESTAERDRLRSLFQKAPGFMCVVRGPQHVFEFVNDSYVQLIGHRSVEGKPVRQALPELEGQGVYELLDEVYRTGEPYIAQGLRVLIEQKPGMPLVERYLDFIYQPTVDTQGEINGVFAEGYDVTEKVVAEKELRALNSHLEARVAERTREVENALERLTIESREREAAQDALRQSQKMEAVGQLTGGLAHDFNNLLATITGSLELLHRRVGQRRYDDLERYVSVGQGAAKRAASLTHRMLAFSRRQTLDPKPTDVNRLVKGMEELIRRTIGPENELEVVGAVGLWTTHVDPHQLESALLNLCINSRDAMPGGGRLTIETANKWMDERASLDRDLPPGQYVSLCVTDTGTGMSPDIIHRVFEPFFTTKPIGMGTGLGLSMVYGFARQSGGQVRAYSEPGMGTTMCIYLPRHEAMAQDSDLPSLPSAAGGKGSGTVLVVDDEPSVRSLVVEVLQEMGYDTIEAQDGASGLLVLQSSTHLDLLITDVGLPGGMNGRQMADSGRVYRPDLKILFITGYAENAAVGNGHLERGMQVLTKPFTLDALARRVQGMIAPP</sequence>
<evidence type="ECO:0000256" key="1">
    <source>
        <dbReference type="ARBA" id="ARBA00000085"/>
    </source>
</evidence>
<dbReference type="InterPro" id="IPR036097">
    <property type="entry name" value="HisK_dim/P_sf"/>
</dbReference>
<dbReference type="Pfam" id="PF00512">
    <property type="entry name" value="HisKA"/>
    <property type="match status" value="1"/>
</dbReference>
<dbReference type="Gene3D" id="3.30.565.10">
    <property type="entry name" value="Histidine kinase-like ATPase, C-terminal domain"/>
    <property type="match status" value="1"/>
</dbReference>
<dbReference type="Gene3D" id="3.30.450.20">
    <property type="entry name" value="PAS domain"/>
    <property type="match status" value="2"/>
</dbReference>
<reference evidence="8 9" key="1">
    <citation type="submission" date="2016-10" db="EMBL/GenBank/DDBJ databases">
        <authorList>
            <person name="de Groot N.N."/>
        </authorList>
    </citation>
    <scope>NUCLEOTIDE SEQUENCE [LARGE SCALE GENOMIC DNA]</scope>
    <source>
        <strain evidence="8 9">DSM 16619</strain>
    </source>
</reference>
<dbReference type="SMART" id="SM00448">
    <property type="entry name" value="REC"/>
    <property type="match status" value="1"/>
</dbReference>
<dbReference type="PANTHER" id="PTHR43065:SF42">
    <property type="entry name" value="TWO-COMPONENT SENSOR PPRA"/>
    <property type="match status" value="1"/>
</dbReference>
<dbReference type="CDD" id="cd18161">
    <property type="entry name" value="REC_hyHK_blue-like"/>
    <property type="match status" value="1"/>
</dbReference>
<dbReference type="PROSITE" id="PS50110">
    <property type="entry name" value="RESPONSE_REGULATORY"/>
    <property type="match status" value="1"/>
</dbReference>
<evidence type="ECO:0000259" key="7">
    <source>
        <dbReference type="PROSITE" id="PS50110"/>
    </source>
</evidence>
<dbReference type="EMBL" id="FMZC01000001">
    <property type="protein sequence ID" value="SDC18595.1"/>
    <property type="molecule type" value="Genomic_DNA"/>
</dbReference>
<dbReference type="Pfam" id="PF08448">
    <property type="entry name" value="PAS_4"/>
    <property type="match status" value="1"/>
</dbReference>
<evidence type="ECO:0000313" key="9">
    <source>
        <dbReference type="Proteomes" id="UP000198781"/>
    </source>
</evidence>
<evidence type="ECO:0000313" key="8">
    <source>
        <dbReference type="EMBL" id="SDC18595.1"/>
    </source>
</evidence>
<keyword evidence="5" id="KW-0175">Coiled coil</keyword>
<dbReference type="Proteomes" id="UP000198781">
    <property type="component" value="Unassembled WGS sequence"/>
</dbReference>
<dbReference type="SUPFAM" id="SSF55874">
    <property type="entry name" value="ATPase domain of HSP90 chaperone/DNA topoisomerase II/histidine kinase"/>
    <property type="match status" value="1"/>
</dbReference>
<gene>
    <name evidence="8" type="ORF">SAMN05192589_101413</name>
</gene>
<accession>A0A1G6JJG5</accession>
<comment type="catalytic activity">
    <reaction evidence="1">
        <text>ATP + protein L-histidine = ADP + protein N-phospho-L-histidine.</text>
        <dbReference type="EC" id="2.7.13.3"/>
    </reaction>
</comment>
<dbReference type="NCBIfam" id="TIGR00229">
    <property type="entry name" value="sensory_box"/>
    <property type="match status" value="1"/>
</dbReference>
<dbReference type="Gene3D" id="3.40.50.2300">
    <property type="match status" value="1"/>
</dbReference>
<dbReference type="InterPro" id="IPR000014">
    <property type="entry name" value="PAS"/>
</dbReference>
<dbReference type="PRINTS" id="PR00344">
    <property type="entry name" value="BCTRLSENSOR"/>
</dbReference>
<dbReference type="InterPro" id="IPR001789">
    <property type="entry name" value="Sig_transdc_resp-reg_receiver"/>
</dbReference>
<dbReference type="InterPro" id="IPR003594">
    <property type="entry name" value="HATPase_dom"/>
</dbReference>
<dbReference type="InterPro" id="IPR011006">
    <property type="entry name" value="CheY-like_superfamily"/>
</dbReference>
<dbReference type="Pfam" id="PF00072">
    <property type="entry name" value="Response_reg"/>
    <property type="match status" value="1"/>
</dbReference>
<dbReference type="SUPFAM" id="SSF52172">
    <property type="entry name" value="CheY-like"/>
    <property type="match status" value="1"/>
</dbReference>
<dbReference type="EC" id="2.7.13.3" evidence="2"/>
<dbReference type="InterPro" id="IPR005467">
    <property type="entry name" value="His_kinase_dom"/>
</dbReference>
<dbReference type="InterPro" id="IPR004358">
    <property type="entry name" value="Sig_transdc_His_kin-like_C"/>
</dbReference>
<dbReference type="CDD" id="cd00082">
    <property type="entry name" value="HisKA"/>
    <property type="match status" value="1"/>
</dbReference>
<dbReference type="InterPro" id="IPR036890">
    <property type="entry name" value="HATPase_C_sf"/>
</dbReference>
<evidence type="ECO:0000256" key="3">
    <source>
        <dbReference type="ARBA" id="ARBA00022553"/>
    </source>
</evidence>
<protein>
    <recommendedName>
        <fullName evidence="2">histidine kinase</fullName>
        <ecNumber evidence="2">2.7.13.3</ecNumber>
    </recommendedName>
</protein>
<dbReference type="Gene3D" id="1.10.287.130">
    <property type="match status" value="1"/>
</dbReference>
<dbReference type="GO" id="GO:0000155">
    <property type="term" value="F:phosphorelay sensor kinase activity"/>
    <property type="evidence" value="ECO:0007669"/>
    <property type="project" value="InterPro"/>
</dbReference>
<dbReference type="STRING" id="187868.SAMN05192589_101413"/>
<dbReference type="SMART" id="SM00387">
    <property type="entry name" value="HATPase_c"/>
    <property type="match status" value="1"/>
</dbReference>
<dbReference type="SMART" id="SM00388">
    <property type="entry name" value="HisKA"/>
    <property type="match status" value="1"/>
</dbReference>
<feature type="coiled-coil region" evidence="5">
    <location>
        <begin position="471"/>
        <end position="505"/>
    </location>
</feature>
<evidence type="ECO:0000259" key="6">
    <source>
        <dbReference type="PROSITE" id="PS50109"/>
    </source>
</evidence>
<feature type="domain" description="Histidine kinase" evidence="6">
    <location>
        <begin position="521"/>
        <end position="745"/>
    </location>
</feature>
<dbReference type="AlphaFoldDB" id="A0A1G6JJG5"/>
<dbReference type="SUPFAM" id="SSF55785">
    <property type="entry name" value="PYP-like sensor domain (PAS domain)"/>
    <property type="match status" value="1"/>
</dbReference>
<keyword evidence="3 4" id="KW-0597">Phosphoprotein</keyword>
<feature type="domain" description="Response regulatory" evidence="7">
    <location>
        <begin position="767"/>
        <end position="883"/>
    </location>
</feature>
<dbReference type="RefSeq" id="WP_092739770.1">
    <property type="nucleotide sequence ID" value="NZ_FMZC01000001.1"/>
</dbReference>
<dbReference type="PANTHER" id="PTHR43065">
    <property type="entry name" value="SENSOR HISTIDINE KINASE"/>
    <property type="match status" value="1"/>
</dbReference>
<dbReference type="CDD" id="cd16919">
    <property type="entry name" value="HATPase_CckA-like"/>
    <property type="match status" value="1"/>
</dbReference>
<dbReference type="SUPFAM" id="SSF47384">
    <property type="entry name" value="Homodimeric domain of signal transducing histidine kinase"/>
    <property type="match status" value="1"/>
</dbReference>
<organism evidence="8 9">
    <name type="scientific">Paracidovorax valerianellae</name>
    <dbReference type="NCBI Taxonomy" id="187868"/>
    <lineage>
        <taxon>Bacteria</taxon>
        <taxon>Pseudomonadati</taxon>
        <taxon>Pseudomonadota</taxon>
        <taxon>Betaproteobacteria</taxon>
        <taxon>Burkholderiales</taxon>
        <taxon>Comamonadaceae</taxon>
        <taxon>Paracidovorax</taxon>
    </lineage>
</organism>
<dbReference type="OrthoDB" id="9792270at2"/>
<dbReference type="InterPro" id="IPR013656">
    <property type="entry name" value="PAS_4"/>
</dbReference>
<dbReference type="InterPro" id="IPR003661">
    <property type="entry name" value="HisK_dim/P_dom"/>
</dbReference>
<feature type="modified residue" description="4-aspartylphosphate" evidence="4">
    <location>
        <position position="817"/>
    </location>
</feature>
<dbReference type="Pfam" id="PF02518">
    <property type="entry name" value="HATPase_c"/>
    <property type="match status" value="1"/>
</dbReference>
<dbReference type="InterPro" id="IPR035965">
    <property type="entry name" value="PAS-like_dom_sf"/>
</dbReference>
<proteinExistence type="predicted"/>
<name>A0A1G6JJG5_9BURK</name>
<evidence type="ECO:0000256" key="2">
    <source>
        <dbReference type="ARBA" id="ARBA00012438"/>
    </source>
</evidence>
<evidence type="ECO:0000256" key="4">
    <source>
        <dbReference type="PROSITE-ProRule" id="PRU00169"/>
    </source>
</evidence>
<dbReference type="PROSITE" id="PS50109">
    <property type="entry name" value="HIS_KIN"/>
    <property type="match status" value="1"/>
</dbReference>